<sequence>MDSDVGKLFIGGISWETTEEKLKSYFESYGEVVEAVIMKDRATGRARGFGFVVFADPAVADRVIQEKHNIDGRQVEAKKAVPREEQQNSAKSSTAGLSPVHQARTKKIFVGGLAASVTENDFRKYFDQFGNITDVVVMYDHGTQRPRGFGFITYDSEDAVDRALQSSFHELKGKMVEVKRAIPKEMSPSPVRSTGSGYGSVVRGGGHYGTGYGSLSSSPLGSFGARIENRYSPSSGMSFSSYGQLDHGINRNFSSGLNTPYGYGGAIQSFGRNTSHGSLNSSSIYGGNGSGYGSTPPGSAYGNITPGRNLWSSGPIGYGSTGLTAGYRHGGSSNMVGYGSGLGTWGSSQSPSSSFGFTASNVSYGSADDGYISGNIDYRRRDYDFGSSGMGYSASGVSLGMGARESGFGDLYSSLANQDALWKSPVGAGSLNSTKFGGLGYRSYGLGDSSGEDNLGG</sequence>
<evidence type="ECO:0000256" key="4">
    <source>
        <dbReference type="SAM" id="MobiDB-lite"/>
    </source>
</evidence>
<keyword evidence="1" id="KW-0677">Repeat</keyword>
<feature type="compositionally biased region" description="Basic and acidic residues" evidence="4">
    <location>
        <begin position="76"/>
        <end position="86"/>
    </location>
</feature>
<dbReference type="AlphaFoldDB" id="A0A8T2VBB0"/>
<dbReference type="GO" id="GO:0006417">
    <property type="term" value="P:regulation of translation"/>
    <property type="evidence" value="ECO:0007669"/>
    <property type="project" value="TreeGrafter"/>
</dbReference>
<dbReference type="PANTHER" id="PTHR48032:SF6">
    <property type="entry name" value="RNA-BINDING (RRM_RBD_RNP MOTIFS) FAMILY PROTEIN"/>
    <property type="match status" value="1"/>
</dbReference>
<dbReference type="SUPFAM" id="SSF54928">
    <property type="entry name" value="RNA-binding domain, RBD"/>
    <property type="match status" value="2"/>
</dbReference>
<dbReference type="Proteomes" id="UP000825935">
    <property type="component" value="Chromosome 3"/>
</dbReference>
<dbReference type="EMBL" id="CM035408">
    <property type="protein sequence ID" value="KAH7441669.1"/>
    <property type="molecule type" value="Genomic_DNA"/>
</dbReference>
<protein>
    <recommendedName>
        <fullName evidence="5">RRM domain-containing protein</fullName>
    </recommendedName>
</protein>
<dbReference type="FunFam" id="3.30.70.330:FF:000102">
    <property type="entry name" value="Heterogeneous nuclear ribonucleoprotein 1"/>
    <property type="match status" value="1"/>
</dbReference>
<dbReference type="InterPro" id="IPR035979">
    <property type="entry name" value="RBD_domain_sf"/>
</dbReference>
<dbReference type="Pfam" id="PF00076">
    <property type="entry name" value="RRM_1"/>
    <property type="match status" value="2"/>
</dbReference>
<dbReference type="CDD" id="cd12330">
    <property type="entry name" value="RRM2_Hrp1p"/>
    <property type="match status" value="1"/>
</dbReference>
<reference evidence="6" key="1">
    <citation type="submission" date="2021-08" db="EMBL/GenBank/DDBJ databases">
        <title>WGS assembly of Ceratopteris richardii.</title>
        <authorList>
            <person name="Marchant D.B."/>
            <person name="Chen G."/>
            <person name="Jenkins J."/>
            <person name="Shu S."/>
            <person name="Leebens-Mack J."/>
            <person name="Grimwood J."/>
            <person name="Schmutz J."/>
            <person name="Soltis P."/>
            <person name="Soltis D."/>
            <person name="Chen Z.-H."/>
        </authorList>
    </citation>
    <scope>NUCLEOTIDE SEQUENCE</scope>
    <source>
        <strain evidence="6">Whitten #5841</strain>
        <tissue evidence="6">Leaf</tissue>
    </source>
</reference>
<feature type="compositionally biased region" description="Polar residues" evidence="4">
    <location>
        <begin position="87"/>
        <end position="96"/>
    </location>
</feature>
<feature type="domain" description="RRM" evidence="5">
    <location>
        <begin position="106"/>
        <end position="183"/>
    </location>
</feature>
<dbReference type="PROSITE" id="PS50102">
    <property type="entry name" value="RRM"/>
    <property type="match status" value="2"/>
</dbReference>
<evidence type="ECO:0000313" key="7">
    <source>
        <dbReference type="Proteomes" id="UP000825935"/>
    </source>
</evidence>
<dbReference type="SMART" id="SM00360">
    <property type="entry name" value="RRM"/>
    <property type="match status" value="2"/>
</dbReference>
<proteinExistence type="predicted"/>
<dbReference type="OrthoDB" id="1875751at2759"/>
<dbReference type="InterPro" id="IPR000504">
    <property type="entry name" value="RRM_dom"/>
</dbReference>
<dbReference type="FunFam" id="3.30.70.330:FF:000051">
    <property type="entry name" value="Heterogeneous nuclear ribonucleoprotein 1"/>
    <property type="match status" value="1"/>
</dbReference>
<dbReference type="GO" id="GO:0003729">
    <property type="term" value="F:mRNA binding"/>
    <property type="evidence" value="ECO:0007669"/>
    <property type="project" value="TreeGrafter"/>
</dbReference>
<feature type="region of interest" description="Disordered" evidence="4">
    <location>
        <begin position="76"/>
        <end position="99"/>
    </location>
</feature>
<dbReference type="InterPro" id="IPR012677">
    <property type="entry name" value="Nucleotide-bd_a/b_plait_sf"/>
</dbReference>
<evidence type="ECO:0000256" key="2">
    <source>
        <dbReference type="ARBA" id="ARBA00022884"/>
    </source>
</evidence>
<evidence type="ECO:0000256" key="3">
    <source>
        <dbReference type="PROSITE-ProRule" id="PRU00176"/>
    </source>
</evidence>
<name>A0A8T2VBB0_CERRI</name>
<comment type="caution">
    <text evidence="6">The sequence shown here is derived from an EMBL/GenBank/DDBJ whole genome shotgun (WGS) entry which is preliminary data.</text>
</comment>
<dbReference type="Gene3D" id="3.30.70.330">
    <property type="match status" value="2"/>
</dbReference>
<dbReference type="PANTHER" id="PTHR48032">
    <property type="entry name" value="RNA-BINDING PROTEIN MUSASHI HOMOLOG RBP6"/>
    <property type="match status" value="1"/>
</dbReference>
<keyword evidence="7" id="KW-1185">Reference proteome</keyword>
<feature type="domain" description="RRM" evidence="5">
    <location>
        <begin position="6"/>
        <end position="82"/>
    </location>
</feature>
<accession>A0A8T2VBB0</accession>
<evidence type="ECO:0000259" key="5">
    <source>
        <dbReference type="PROSITE" id="PS50102"/>
    </source>
</evidence>
<gene>
    <name evidence="6" type="ORF">KP509_03G048000</name>
</gene>
<evidence type="ECO:0000256" key="1">
    <source>
        <dbReference type="ARBA" id="ARBA00022737"/>
    </source>
</evidence>
<organism evidence="6 7">
    <name type="scientific">Ceratopteris richardii</name>
    <name type="common">Triangle waterfern</name>
    <dbReference type="NCBI Taxonomy" id="49495"/>
    <lineage>
        <taxon>Eukaryota</taxon>
        <taxon>Viridiplantae</taxon>
        <taxon>Streptophyta</taxon>
        <taxon>Embryophyta</taxon>
        <taxon>Tracheophyta</taxon>
        <taxon>Polypodiopsida</taxon>
        <taxon>Polypodiidae</taxon>
        <taxon>Polypodiales</taxon>
        <taxon>Pteridineae</taxon>
        <taxon>Pteridaceae</taxon>
        <taxon>Parkerioideae</taxon>
        <taxon>Ceratopteris</taxon>
    </lineage>
</organism>
<dbReference type="CDD" id="cd12325">
    <property type="entry name" value="RRM1_hnRNPA_hnRNPD_like"/>
    <property type="match status" value="1"/>
</dbReference>
<keyword evidence="2 3" id="KW-0694">RNA-binding</keyword>
<evidence type="ECO:0000313" key="6">
    <source>
        <dbReference type="EMBL" id="KAH7441669.1"/>
    </source>
</evidence>